<organism evidence="1 2">
    <name type="scientific">Synechococcus phage S-SCSM1</name>
    <dbReference type="NCBI Taxonomy" id="2588487"/>
    <lineage>
        <taxon>Viruses</taxon>
        <taxon>Duplodnaviria</taxon>
        <taxon>Heunggongvirae</taxon>
        <taxon>Uroviricota</taxon>
        <taxon>Caudoviricetes</taxon>
        <taxon>Pantevenvirales</taxon>
        <taxon>Kyanoviridae</taxon>
        <taxon>Zhoulongquanvirus</taxon>
        <taxon>Zhoulongquanvirus esscess</taxon>
    </lineage>
</organism>
<sequence>MALWGNSDNVTSAGIVTVNYSTRVVDGHGTAFGNAGSIQAGDVIRFGDDPTTGVYFGDAVVASITSTSQLTIASTAGLSGAAIAGTNFYASQCPSYTVGDVKYSESSSGTTDAYVYGVAKQGVQNANATVYETGAGWVGVTTYNDQHGNLRVKKEILVAMSGITTGNTPIYDADPLS</sequence>
<protein>
    <submittedName>
        <fullName evidence="1">Tail fiber protein</fullName>
    </submittedName>
</protein>
<name>A0A6M2ZHM7_9CAUD</name>
<keyword evidence="2" id="KW-1185">Reference proteome</keyword>
<evidence type="ECO:0000313" key="2">
    <source>
        <dbReference type="Proteomes" id="UP000515683"/>
    </source>
</evidence>
<gene>
    <name evidence="1" type="ORF">SSCSM1_95</name>
</gene>
<proteinExistence type="predicted"/>
<evidence type="ECO:0000313" key="1">
    <source>
        <dbReference type="EMBL" id="QFG06352.1"/>
    </source>
</evidence>
<dbReference type="Proteomes" id="UP000515683">
    <property type="component" value="Segment"/>
</dbReference>
<reference evidence="1" key="1">
    <citation type="submission" date="2019-04" db="EMBL/GenBank/DDBJ databases">
        <title>Genomic and proteomic characterization of cyanophage S-SCSM1 provides new insights into understanding the viral gene diversity and phage-host interactions.</title>
        <authorList>
            <person name="Wang Q."/>
            <person name="Xu Y."/>
            <person name="Jiao N."/>
            <person name="Zhang R."/>
        </authorList>
    </citation>
    <scope>NUCLEOTIDE SEQUENCE [LARGE SCALE GENOMIC DNA]</scope>
</reference>
<accession>A0A6M2ZHM7</accession>
<dbReference type="EMBL" id="MK867354">
    <property type="protein sequence ID" value="QFG06352.1"/>
    <property type="molecule type" value="Genomic_DNA"/>
</dbReference>